<dbReference type="SUPFAM" id="SSF48498">
    <property type="entry name" value="Tetracyclin repressor-like, C-terminal domain"/>
    <property type="match status" value="1"/>
</dbReference>
<dbReference type="AlphaFoldDB" id="A0A976BFE0"/>
<feature type="DNA-binding region" description="H-T-H motif" evidence="2">
    <location>
        <begin position="60"/>
        <end position="79"/>
    </location>
</feature>
<evidence type="ECO:0000256" key="1">
    <source>
        <dbReference type="ARBA" id="ARBA00023125"/>
    </source>
</evidence>
<evidence type="ECO:0000259" key="3">
    <source>
        <dbReference type="PROSITE" id="PS50977"/>
    </source>
</evidence>
<keyword evidence="1 2" id="KW-0238">DNA-binding</keyword>
<organism evidence="4 5">
    <name type="scientific">Cupriavidus oxalaticus</name>
    <dbReference type="NCBI Taxonomy" id="96344"/>
    <lineage>
        <taxon>Bacteria</taxon>
        <taxon>Pseudomonadati</taxon>
        <taxon>Pseudomonadota</taxon>
        <taxon>Betaproteobacteria</taxon>
        <taxon>Burkholderiales</taxon>
        <taxon>Burkholderiaceae</taxon>
        <taxon>Cupriavidus</taxon>
    </lineage>
</organism>
<evidence type="ECO:0000313" key="5">
    <source>
        <dbReference type="Proteomes" id="UP000256862"/>
    </source>
</evidence>
<accession>A0A976BFE0</accession>
<dbReference type="Proteomes" id="UP000256862">
    <property type="component" value="Chromosome CO2235"/>
</dbReference>
<proteinExistence type="predicted"/>
<dbReference type="GO" id="GO:0003677">
    <property type="term" value="F:DNA binding"/>
    <property type="evidence" value="ECO:0007669"/>
    <property type="project" value="UniProtKB-UniRule"/>
</dbReference>
<dbReference type="InterPro" id="IPR009057">
    <property type="entry name" value="Homeodomain-like_sf"/>
</dbReference>
<evidence type="ECO:0000256" key="2">
    <source>
        <dbReference type="PROSITE-ProRule" id="PRU00335"/>
    </source>
</evidence>
<dbReference type="InterPro" id="IPR050109">
    <property type="entry name" value="HTH-type_TetR-like_transc_reg"/>
</dbReference>
<evidence type="ECO:0000313" key="4">
    <source>
        <dbReference type="EMBL" id="SPC17183.1"/>
    </source>
</evidence>
<comment type="caution">
    <text evidence="4">The sequence shown here is derived from an EMBL/GenBank/DDBJ whole genome shotgun (WGS) entry which is preliminary data.</text>
</comment>
<dbReference type="Gene3D" id="1.10.357.10">
    <property type="entry name" value="Tetracycline Repressor, domain 2"/>
    <property type="match status" value="1"/>
</dbReference>
<name>A0A976BFE0_9BURK</name>
<sequence>MMRVAQPDCRIPACAIIRATIDLPSMSTETKTKRDPEGTRRRILAAATEEFAKGGLAGARVDQIARRAETNERMLYYYYGSKEGLFLAVLEKQYAEFRAAEEKLHLVDEDPIAGVRALARFVWDWYYQHPEFIRLINSENLHEARHLKKSAQLQQLINPIVDVLADVIHRGQQQGVFRDNIDVPQFYLTISALGYYVLSNRYTISAVTGRDVASQHEHERFAELHTEMLLCYLKRSCCPESAP</sequence>
<dbReference type="PROSITE" id="PS50977">
    <property type="entry name" value="HTH_TETR_2"/>
    <property type="match status" value="1"/>
</dbReference>
<dbReference type="PRINTS" id="PR00455">
    <property type="entry name" value="HTHTETR"/>
</dbReference>
<dbReference type="Pfam" id="PF00440">
    <property type="entry name" value="TetR_N"/>
    <property type="match status" value="1"/>
</dbReference>
<feature type="domain" description="HTH tetR-type" evidence="3">
    <location>
        <begin position="37"/>
        <end position="97"/>
    </location>
</feature>
<dbReference type="PANTHER" id="PTHR30328">
    <property type="entry name" value="TRANSCRIPTIONAL REPRESSOR"/>
    <property type="match status" value="1"/>
</dbReference>
<dbReference type="SUPFAM" id="SSF46689">
    <property type="entry name" value="Homeodomain-like"/>
    <property type="match status" value="1"/>
</dbReference>
<reference evidence="4 5" key="1">
    <citation type="submission" date="2018-01" db="EMBL/GenBank/DDBJ databases">
        <authorList>
            <person name="Clerissi C."/>
        </authorList>
    </citation>
    <scope>NUCLEOTIDE SEQUENCE [LARGE SCALE GENOMIC DNA]</scope>
    <source>
        <strain evidence="4">Cupriavidus oxalaticus LMG 2235</strain>
    </source>
</reference>
<dbReference type="InterPro" id="IPR036271">
    <property type="entry name" value="Tet_transcr_reg_TetR-rel_C_sf"/>
</dbReference>
<dbReference type="PANTHER" id="PTHR30328:SF54">
    <property type="entry name" value="HTH-TYPE TRANSCRIPTIONAL REPRESSOR SCO4008"/>
    <property type="match status" value="1"/>
</dbReference>
<dbReference type="InterPro" id="IPR001647">
    <property type="entry name" value="HTH_TetR"/>
</dbReference>
<protein>
    <submittedName>
        <fullName evidence="4">HTH-type transcriptional repressor NicS</fullName>
    </submittedName>
</protein>
<gene>
    <name evidence="4" type="primary">nicS</name>
    <name evidence="4" type="ORF">CO2235_90057</name>
</gene>
<dbReference type="EMBL" id="OGUS01000131">
    <property type="protein sequence ID" value="SPC17183.1"/>
    <property type="molecule type" value="Genomic_DNA"/>
</dbReference>
<dbReference type="InterPro" id="IPR041474">
    <property type="entry name" value="NicS_C"/>
</dbReference>
<dbReference type="Pfam" id="PF17938">
    <property type="entry name" value="TetR_C_29"/>
    <property type="match status" value="1"/>
</dbReference>